<keyword evidence="3" id="KW-1185">Reference proteome</keyword>
<reference evidence="2 3" key="1">
    <citation type="journal article" date="2015" name="Sci. Rep.">
        <title>Unraveling adaptation of Pontibacter korlensis to radiation and infertility in desert through complete genome and comparative transcriptomic analysis.</title>
        <authorList>
            <person name="Dai J."/>
            <person name="Dai W."/>
            <person name="Qiu C."/>
            <person name="Yang Z."/>
            <person name="Zhang Y."/>
            <person name="Zhou M."/>
            <person name="Zhang L."/>
            <person name="Fang C."/>
            <person name="Gao Q."/>
            <person name="Yang Q."/>
            <person name="Li X."/>
            <person name="Wang Z."/>
            <person name="Wang Z."/>
            <person name="Jia Z."/>
            <person name="Chen X."/>
        </authorList>
    </citation>
    <scope>NUCLEOTIDE SEQUENCE [LARGE SCALE GENOMIC DNA]</scope>
    <source>
        <strain evidence="2 3">X14-1T</strain>
    </source>
</reference>
<keyword evidence="1" id="KW-1133">Transmembrane helix</keyword>
<accession>A0A0E3ZE10</accession>
<dbReference type="HOGENOM" id="CLU_2956661_0_0_10"/>
<evidence type="ECO:0008006" key="4">
    <source>
        <dbReference type="Google" id="ProtNLM"/>
    </source>
</evidence>
<dbReference type="KEGG" id="pko:PKOR_05945"/>
<sequence>MNLKNPYYKIALIGAIISLAVQLVLFFAVDPYLASVISPFYPVWFILFVVGWRKEHPRH</sequence>
<dbReference type="AlphaFoldDB" id="A0A0E3ZE10"/>
<dbReference type="EMBL" id="CP009621">
    <property type="protein sequence ID" value="AKD02744.1"/>
    <property type="molecule type" value="Genomic_DNA"/>
</dbReference>
<gene>
    <name evidence="2" type="ORF">PKOR_05945</name>
</gene>
<feature type="transmembrane region" description="Helical" evidence="1">
    <location>
        <begin position="32"/>
        <end position="52"/>
    </location>
</feature>
<protein>
    <recommendedName>
        <fullName evidence="4">DUF5668 domain-containing protein</fullName>
    </recommendedName>
</protein>
<dbReference type="STRING" id="400092.PKOR_05945"/>
<feature type="transmembrane region" description="Helical" evidence="1">
    <location>
        <begin position="7"/>
        <end position="26"/>
    </location>
</feature>
<evidence type="ECO:0000256" key="1">
    <source>
        <dbReference type="SAM" id="Phobius"/>
    </source>
</evidence>
<keyword evidence="1" id="KW-0812">Transmembrane</keyword>
<proteinExistence type="predicted"/>
<evidence type="ECO:0000313" key="2">
    <source>
        <dbReference type="EMBL" id="AKD02744.1"/>
    </source>
</evidence>
<dbReference type="Proteomes" id="UP000033109">
    <property type="component" value="Chromosome"/>
</dbReference>
<keyword evidence="1" id="KW-0472">Membrane</keyword>
<evidence type="ECO:0000313" key="3">
    <source>
        <dbReference type="Proteomes" id="UP000033109"/>
    </source>
</evidence>
<name>A0A0E3ZE10_9BACT</name>
<dbReference type="OrthoDB" id="853957at2"/>
<dbReference type="RefSeq" id="WP_046309683.1">
    <property type="nucleotide sequence ID" value="NZ_CBCSCY010000001.1"/>
</dbReference>
<organism evidence="2 3">
    <name type="scientific">Pontibacter korlensis</name>
    <dbReference type="NCBI Taxonomy" id="400092"/>
    <lineage>
        <taxon>Bacteria</taxon>
        <taxon>Pseudomonadati</taxon>
        <taxon>Bacteroidota</taxon>
        <taxon>Cytophagia</taxon>
        <taxon>Cytophagales</taxon>
        <taxon>Hymenobacteraceae</taxon>
        <taxon>Pontibacter</taxon>
    </lineage>
</organism>
<dbReference type="PATRIC" id="fig|400092.3.peg.1321"/>